<proteinExistence type="predicted"/>
<evidence type="ECO:0008006" key="4">
    <source>
        <dbReference type="Google" id="ProtNLM"/>
    </source>
</evidence>
<keyword evidence="3" id="KW-1185">Reference proteome</keyword>
<dbReference type="EMBL" id="BMLI01000004">
    <property type="protein sequence ID" value="GGN12742.1"/>
    <property type="molecule type" value="Genomic_DNA"/>
</dbReference>
<reference evidence="3" key="1">
    <citation type="journal article" date="2019" name="Int. J. Syst. Evol. Microbiol.">
        <title>The Global Catalogue of Microorganisms (GCM) 10K type strain sequencing project: providing services to taxonomists for standard genome sequencing and annotation.</title>
        <authorList>
            <consortium name="The Broad Institute Genomics Platform"/>
            <consortium name="The Broad Institute Genome Sequencing Center for Infectious Disease"/>
            <person name="Wu L."/>
            <person name="Ma J."/>
        </authorList>
    </citation>
    <scope>NUCLEOTIDE SEQUENCE [LARGE SCALE GENOMIC DNA]</scope>
    <source>
        <strain evidence="3">CGMCC 1.6375</strain>
    </source>
</reference>
<feature type="signal peptide" evidence="1">
    <location>
        <begin position="1"/>
        <end position="19"/>
    </location>
</feature>
<accession>A0ABQ2IMK0</accession>
<protein>
    <recommendedName>
        <fullName evidence="4">Beta-propeller repeat-containing protein</fullName>
    </recommendedName>
</protein>
<evidence type="ECO:0000256" key="1">
    <source>
        <dbReference type="SAM" id="SignalP"/>
    </source>
</evidence>
<name>A0ABQ2IMK0_9BACT</name>
<dbReference type="PROSITE" id="PS51257">
    <property type="entry name" value="PROKAR_LIPOPROTEIN"/>
    <property type="match status" value="1"/>
</dbReference>
<organism evidence="2 3">
    <name type="scientific">Dyadobacter beijingensis</name>
    <dbReference type="NCBI Taxonomy" id="365489"/>
    <lineage>
        <taxon>Bacteria</taxon>
        <taxon>Pseudomonadati</taxon>
        <taxon>Bacteroidota</taxon>
        <taxon>Cytophagia</taxon>
        <taxon>Cytophagales</taxon>
        <taxon>Spirosomataceae</taxon>
        <taxon>Dyadobacter</taxon>
    </lineage>
</organism>
<gene>
    <name evidence="2" type="ORF">GCM10010967_55930</name>
</gene>
<evidence type="ECO:0000313" key="2">
    <source>
        <dbReference type="EMBL" id="GGN12742.1"/>
    </source>
</evidence>
<feature type="chain" id="PRO_5045280436" description="Beta-propeller repeat-containing protein" evidence="1">
    <location>
        <begin position="20"/>
        <end position="340"/>
    </location>
</feature>
<keyword evidence="1" id="KW-0732">Signal</keyword>
<evidence type="ECO:0000313" key="3">
    <source>
        <dbReference type="Proteomes" id="UP000632339"/>
    </source>
</evidence>
<dbReference type="RefSeq" id="WP_019945298.1">
    <property type="nucleotide sequence ID" value="NZ_BMLI01000004.1"/>
</dbReference>
<sequence length="340" mass="36842">MKNLSIYLSCLLLSVFLLSCSLEDHVLPAQYDIYVAGYEANGERSIAKYWKNGIPVELETLTTSYQLVATGITVSGSDVHVVGAIQVGNDAIGKYWKNGVLFNGWTNFVPKRLNDVAVSGPDVYLAGYTQNGTDPQVAAYWKNGTALFLNDAQNAQATGIVLSGNDLYVSGHKFNDHVLVARYWKNGIEVNLSDGVHQALANAIAVSGSDVHVVGYGDDQNNRQVAKYWKNGVETNLTDGTGQAVAYDVAVQGNDVYVSGFENINGMNHARVWKNGIPFKTTNDFDYRGIAVPDENVFTAGANWGNNGFTVASVWKNDTPAYLPGGDGNNYGMSLFVVKK</sequence>
<comment type="caution">
    <text evidence="2">The sequence shown here is derived from an EMBL/GenBank/DDBJ whole genome shotgun (WGS) entry which is preliminary data.</text>
</comment>
<dbReference type="Proteomes" id="UP000632339">
    <property type="component" value="Unassembled WGS sequence"/>
</dbReference>